<name>A0A7R6PKD1_9GAMM</name>
<dbReference type="InterPro" id="IPR003439">
    <property type="entry name" value="ABC_transporter-like_ATP-bd"/>
</dbReference>
<dbReference type="GO" id="GO:0042883">
    <property type="term" value="P:cysteine transport"/>
    <property type="evidence" value="ECO:0007669"/>
    <property type="project" value="InterPro"/>
</dbReference>
<keyword evidence="4 10" id="KW-0067">ATP-binding</keyword>
<feature type="domain" description="ABC transporter" evidence="8">
    <location>
        <begin position="363"/>
        <end position="578"/>
    </location>
</feature>
<dbReference type="InterPro" id="IPR011527">
    <property type="entry name" value="ABC1_TM_dom"/>
</dbReference>
<dbReference type="PROSITE" id="PS50893">
    <property type="entry name" value="ABC_TRANSPORTER_2"/>
    <property type="match status" value="1"/>
</dbReference>
<dbReference type="Gene3D" id="3.40.50.300">
    <property type="entry name" value="P-loop containing nucleotide triphosphate hydrolases"/>
    <property type="match status" value="1"/>
</dbReference>
<accession>A0A7R6PKD1</accession>
<dbReference type="InterPro" id="IPR027417">
    <property type="entry name" value="P-loop_NTPase"/>
</dbReference>
<dbReference type="PANTHER" id="PTHR24221:SF261">
    <property type="entry name" value="GLUTATHIONE_L-CYSTEINE TRANSPORT SYSTEM ATP-BINDING_PERMEASE PROTEIN CYDD"/>
    <property type="match status" value="1"/>
</dbReference>
<protein>
    <submittedName>
        <fullName evidence="10">Cysteine/glutathione ABC transporter permease/ATP-binding protein</fullName>
    </submittedName>
</protein>
<dbReference type="SMART" id="SM00382">
    <property type="entry name" value="AAA"/>
    <property type="match status" value="1"/>
</dbReference>
<sequence length="578" mass="64071">MNNRTAHLYDSPTAKTLLRNAGKIARQENYWLTGIGIVQTLSTIVFAATIALLINNAVYLQQSIWQQTHWWWLLTLVLSIKALLPLVQSRLADKASAKIRNALRTATFQHCQHHHIHLYPSFSAAELSSLISTEIDSTRDYFAEFLPQQRLAVLAPLLIIIACSSINWLVPLIFALTAPLVPLFMIIAGHKAAEASQRNLTQLNRLGNLLADRIKGINALQLARTTVHETESVYAQSENYRRSTMQVLRLAFLSGTLLEFFSAISVALVAVYLGLLFLGKYQIGTWSGEISLGHGIFLLMLAPEFYLPLRRLGTLYHARADAISVAEHLLRLFSNNPSNDSTSARYPTTENQHKRLPVKINAITFRDLQTARHGQLLNKPLNLTLTPGQSLLLRGSSGIGKSTLLDTLAGFLPIAAGQLLINQQTIDVFNHTAWQSRIGYIAQQPELLFDSIRHNLCLGRAFTDEQLFAALAAAQADALVKELPKQLDYHISDSGGYLSGGQAQRIALARIFLHQPDLLLLDEPTANLDNDTAGLLLKALQQFTQQGGMLIMASHRTSDTAFFQQIVTLHSKEEATNA</sequence>
<feature type="transmembrane region" description="Helical" evidence="7">
    <location>
        <begin position="30"/>
        <end position="54"/>
    </location>
</feature>
<evidence type="ECO:0000256" key="6">
    <source>
        <dbReference type="ARBA" id="ARBA00023136"/>
    </source>
</evidence>
<evidence type="ECO:0000256" key="2">
    <source>
        <dbReference type="ARBA" id="ARBA00022692"/>
    </source>
</evidence>
<dbReference type="PANTHER" id="PTHR24221">
    <property type="entry name" value="ATP-BINDING CASSETTE SUB-FAMILY B"/>
    <property type="match status" value="1"/>
</dbReference>
<dbReference type="CDD" id="cd03228">
    <property type="entry name" value="ABCC_MRP_Like"/>
    <property type="match status" value="1"/>
</dbReference>
<dbReference type="Proteomes" id="UP000595332">
    <property type="component" value="Chromosome"/>
</dbReference>
<dbReference type="GO" id="GO:0034040">
    <property type="term" value="F:ATPase-coupled lipid transmembrane transporter activity"/>
    <property type="evidence" value="ECO:0007669"/>
    <property type="project" value="TreeGrafter"/>
</dbReference>
<dbReference type="GO" id="GO:0016887">
    <property type="term" value="F:ATP hydrolysis activity"/>
    <property type="evidence" value="ECO:0007669"/>
    <property type="project" value="InterPro"/>
</dbReference>
<dbReference type="NCBIfam" id="TIGR02857">
    <property type="entry name" value="CydD"/>
    <property type="match status" value="1"/>
</dbReference>
<dbReference type="GO" id="GO:0005886">
    <property type="term" value="C:plasma membrane"/>
    <property type="evidence" value="ECO:0007669"/>
    <property type="project" value="UniProtKB-SubCell"/>
</dbReference>
<organism evidence="10 11">
    <name type="scientific">Neptunomonas japonica JAMM 1380</name>
    <dbReference type="NCBI Taxonomy" id="1441457"/>
    <lineage>
        <taxon>Bacteria</taxon>
        <taxon>Pseudomonadati</taxon>
        <taxon>Pseudomonadota</taxon>
        <taxon>Gammaproteobacteria</taxon>
        <taxon>Oceanospirillales</taxon>
        <taxon>Oceanospirillaceae</taxon>
        <taxon>Neptunomonas</taxon>
    </lineage>
</organism>
<evidence type="ECO:0000256" key="7">
    <source>
        <dbReference type="SAM" id="Phobius"/>
    </source>
</evidence>
<feature type="transmembrane region" description="Helical" evidence="7">
    <location>
        <begin position="69"/>
        <end position="87"/>
    </location>
</feature>
<dbReference type="PROSITE" id="PS50929">
    <property type="entry name" value="ABC_TM1F"/>
    <property type="match status" value="1"/>
</dbReference>
<comment type="subcellular location">
    <subcellularLocation>
        <location evidence="1">Cell membrane</location>
        <topology evidence="1">Multi-pass membrane protein</topology>
    </subcellularLocation>
</comment>
<dbReference type="Gene3D" id="1.20.1560.10">
    <property type="entry name" value="ABC transporter type 1, transmembrane domain"/>
    <property type="match status" value="1"/>
</dbReference>
<dbReference type="InterPro" id="IPR014216">
    <property type="entry name" value="ABC_transptr_CydD"/>
</dbReference>
<keyword evidence="11" id="KW-1185">Reference proteome</keyword>
<gene>
    <name evidence="10" type="ORF">NEJAP_0103</name>
</gene>
<feature type="transmembrane region" description="Helical" evidence="7">
    <location>
        <begin position="151"/>
        <end position="170"/>
    </location>
</feature>
<evidence type="ECO:0000313" key="11">
    <source>
        <dbReference type="Proteomes" id="UP000595332"/>
    </source>
</evidence>
<feature type="domain" description="ABC transmembrane type-1" evidence="9">
    <location>
        <begin position="31"/>
        <end position="321"/>
    </location>
</feature>
<dbReference type="SUPFAM" id="SSF90123">
    <property type="entry name" value="ABC transporter transmembrane region"/>
    <property type="match status" value="1"/>
</dbReference>
<dbReference type="Pfam" id="PF00664">
    <property type="entry name" value="ABC_membrane"/>
    <property type="match status" value="1"/>
</dbReference>
<evidence type="ECO:0000259" key="8">
    <source>
        <dbReference type="PROSITE" id="PS50893"/>
    </source>
</evidence>
<evidence type="ECO:0000256" key="5">
    <source>
        <dbReference type="ARBA" id="ARBA00022989"/>
    </source>
</evidence>
<proteinExistence type="predicted"/>
<dbReference type="EMBL" id="AP014546">
    <property type="protein sequence ID" value="BBB28062.1"/>
    <property type="molecule type" value="Genomic_DNA"/>
</dbReference>
<reference evidence="10 11" key="1">
    <citation type="journal article" date="2008" name="Int. J. Syst. Evol. Microbiol.">
        <title>Neptunomonas japonica sp. nov., an Osedax japonicus symbiont-like bacterium isolated from sediment adjacent to sperm whale carcasses off Kagoshima, Japan.</title>
        <authorList>
            <person name="Miyazaki M."/>
            <person name="Nogi Y."/>
            <person name="Fujiwara Y."/>
            <person name="Kawato M."/>
            <person name="Kubokawa K."/>
            <person name="Horikoshi K."/>
        </authorList>
    </citation>
    <scope>NUCLEOTIDE SEQUENCE [LARGE SCALE GENOMIC DNA]</scope>
    <source>
        <strain evidence="10 11">JAMM 1380</strain>
    </source>
</reference>
<evidence type="ECO:0000259" key="9">
    <source>
        <dbReference type="PROSITE" id="PS50929"/>
    </source>
</evidence>
<evidence type="ECO:0000256" key="4">
    <source>
        <dbReference type="ARBA" id="ARBA00022840"/>
    </source>
</evidence>
<keyword evidence="6 7" id="KW-0472">Membrane</keyword>
<dbReference type="GO" id="GO:0140359">
    <property type="term" value="F:ABC-type transporter activity"/>
    <property type="evidence" value="ECO:0007669"/>
    <property type="project" value="InterPro"/>
</dbReference>
<dbReference type="Pfam" id="PF00005">
    <property type="entry name" value="ABC_tran"/>
    <property type="match status" value="1"/>
</dbReference>
<dbReference type="CDD" id="cd18584">
    <property type="entry name" value="ABC_6TM_AarD_CydD"/>
    <property type="match status" value="1"/>
</dbReference>
<keyword evidence="2 7" id="KW-0812">Transmembrane</keyword>
<dbReference type="AlphaFoldDB" id="A0A7R6PKD1"/>
<keyword evidence="5 7" id="KW-1133">Transmembrane helix</keyword>
<dbReference type="RefSeq" id="WP_201348800.1">
    <property type="nucleotide sequence ID" value="NZ_AP014546.1"/>
</dbReference>
<dbReference type="InterPro" id="IPR036640">
    <property type="entry name" value="ABC1_TM_sf"/>
</dbReference>
<evidence type="ECO:0000313" key="10">
    <source>
        <dbReference type="EMBL" id="BBB28062.1"/>
    </source>
</evidence>
<dbReference type="SUPFAM" id="SSF52540">
    <property type="entry name" value="P-loop containing nucleoside triphosphate hydrolases"/>
    <property type="match status" value="1"/>
</dbReference>
<dbReference type="PROSITE" id="PS00211">
    <property type="entry name" value="ABC_TRANSPORTER_1"/>
    <property type="match status" value="1"/>
</dbReference>
<feature type="transmembrane region" description="Helical" evidence="7">
    <location>
        <begin position="250"/>
        <end position="278"/>
    </location>
</feature>
<dbReference type="KEGG" id="njp:NEJAP_0103"/>
<dbReference type="InterPro" id="IPR039421">
    <property type="entry name" value="Type_1_exporter"/>
</dbReference>
<dbReference type="InterPro" id="IPR003593">
    <property type="entry name" value="AAA+_ATPase"/>
</dbReference>
<keyword evidence="3" id="KW-0547">Nucleotide-binding</keyword>
<feature type="transmembrane region" description="Helical" evidence="7">
    <location>
        <begin position="290"/>
        <end position="309"/>
    </location>
</feature>
<dbReference type="GO" id="GO:0005524">
    <property type="term" value="F:ATP binding"/>
    <property type="evidence" value="ECO:0007669"/>
    <property type="project" value="UniProtKB-KW"/>
</dbReference>
<evidence type="ECO:0000256" key="3">
    <source>
        <dbReference type="ARBA" id="ARBA00022741"/>
    </source>
</evidence>
<dbReference type="InterPro" id="IPR017871">
    <property type="entry name" value="ABC_transporter-like_CS"/>
</dbReference>
<evidence type="ECO:0000256" key="1">
    <source>
        <dbReference type="ARBA" id="ARBA00004651"/>
    </source>
</evidence>